<evidence type="ECO:0000313" key="7">
    <source>
        <dbReference type="EMBL" id="QOL32719.1"/>
    </source>
</evidence>
<dbReference type="PROSITE" id="PS51764">
    <property type="entry name" value="GH26"/>
    <property type="match status" value="1"/>
</dbReference>
<organism evidence="6 8">
    <name type="scientific">Bifidobacterium eulemuris</name>
    <dbReference type="NCBI Taxonomy" id="1765219"/>
    <lineage>
        <taxon>Bacteria</taxon>
        <taxon>Bacillati</taxon>
        <taxon>Actinomycetota</taxon>
        <taxon>Actinomycetes</taxon>
        <taxon>Bifidobacteriales</taxon>
        <taxon>Bifidobacteriaceae</taxon>
        <taxon>Bifidobacterium</taxon>
    </lineage>
</organism>
<evidence type="ECO:0000313" key="8">
    <source>
        <dbReference type="Proteomes" id="UP000216057"/>
    </source>
</evidence>
<evidence type="ECO:0000256" key="2">
    <source>
        <dbReference type="ARBA" id="ARBA00022801"/>
    </source>
</evidence>
<dbReference type="Pfam" id="PF02156">
    <property type="entry name" value="Glyco_hydro_26"/>
    <property type="match status" value="1"/>
</dbReference>
<dbReference type="EMBL" id="CP062938">
    <property type="protein sequence ID" value="QOL32719.1"/>
    <property type="molecule type" value="Genomic_DNA"/>
</dbReference>
<feature type="active site" description="Nucleophile" evidence="4">
    <location>
        <position position="313"/>
    </location>
</feature>
<accession>A0A261GBH2</accession>
<proteinExistence type="inferred from homology"/>
<dbReference type="InterPro" id="IPR000805">
    <property type="entry name" value="Glyco_hydro_26"/>
</dbReference>
<feature type="domain" description="GH26" evidence="5">
    <location>
        <begin position="34"/>
        <end position="393"/>
    </location>
</feature>
<dbReference type="PRINTS" id="PR00739">
    <property type="entry name" value="GLHYDRLASE26"/>
</dbReference>
<gene>
    <name evidence="7" type="ORF">BE0216_09925</name>
    <name evidence="6" type="ORF">BEUL_0903</name>
</gene>
<dbReference type="Gene3D" id="3.20.20.80">
    <property type="entry name" value="Glycosidases"/>
    <property type="match status" value="1"/>
</dbReference>
<dbReference type="KEGG" id="beu:BE0216_09925"/>
<dbReference type="AlphaFoldDB" id="A0A261GBH2"/>
<sequence>MNAQSQVSNHAVNGEGVDTLAKHAPIPVDPDLSPRARALFDALHRHSGEFAMVGHQDETFCVHDDGHDSDVLAVTDDYPAVWGFDLGRIELGWNRNIDRIPFVDIRQQMRRAYDMGAVVTVSWHSVNPITERGYGENMALGSVTAVLPGGRSHDKYCEWLDRVADFLVSVTDEDGMPIPVVFRPYHEHTGTWFWWCPGSSMETTDTSSDDYAALWRMTVEYLRDVRGLHNLLYAYSPDRSRIDMSSTASREHDYLFGYPGDAYVDVLGLDDYWDIDQDLAVTSPADRHRDLTTMLTMVGGMSRERGKLAAATEIGSPREFAAAFADDSSRPWTGYLLSAATCNEDARRVLWYLPWRNSEEAVGTGAYGTPAVGSPYAADFRDFARDGFMRLAGEVPPMYE</sequence>
<feature type="active site" description="Proton donor" evidence="4">
    <location>
        <position position="187"/>
    </location>
</feature>
<evidence type="ECO:0000256" key="1">
    <source>
        <dbReference type="ARBA" id="ARBA00007754"/>
    </source>
</evidence>
<dbReference type="InterPro" id="IPR017853">
    <property type="entry name" value="GH"/>
</dbReference>
<dbReference type="Proteomes" id="UP000216057">
    <property type="component" value="Unassembled WGS sequence"/>
</dbReference>
<evidence type="ECO:0000259" key="5">
    <source>
        <dbReference type="PROSITE" id="PS51764"/>
    </source>
</evidence>
<dbReference type="OrthoDB" id="9816550at2"/>
<dbReference type="RefSeq" id="WP_094636529.1">
    <property type="nucleotide sequence ID" value="NZ_CP062938.1"/>
</dbReference>
<protein>
    <submittedName>
        <fullName evidence="6">Beta-mannosidase</fullName>
    </submittedName>
</protein>
<dbReference type="SUPFAM" id="SSF51445">
    <property type="entry name" value="(Trans)glycosidases"/>
    <property type="match status" value="1"/>
</dbReference>
<comment type="similarity">
    <text evidence="1 4">Belongs to the glycosyl hydrolase 26 family.</text>
</comment>
<keyword evidence="2 4" id="KW-0378">Hydrolase</keyword>
<name>A0A261GBH2_9BIFI</name>
<dbReference type="GO" id="GO:0016985">
    <property type="term" value="F:mannan endo-1,4-beta-mannosidase activity"/>
    <property type="evidence" value="ECO:0007669"/>
    <property type="project" value="InterPro"/>
</dbReference>
<evidence type="ECO:0000313" key="9">
    <source>
        <dbReference type="Proteomes" id="UP000593943"/>
    </source>
</evidence>
<dbReference type="Proteomes" id="UP000593943">
    <property type="component" value="Chromosome"/>
</dbReference>
<evidence type="ECO:0000256" key="4">
    <source>
        <dbReference type="PROSITE-ProRule" id="PRU01100"/>
    </source>
</evidence>
<dbReference type="PANTHER" id="PTHR40079">
    <property type="entry name" value="MANNAN ENDO-1,4-BETA-MANNOSIDASE E-RELATED"/>
    <property type="match status" value="1"/>
</dbReference>
<keyword evidence="3 4" id="KW-0326">Glycosidase</keyword>
<dbReference type="InterPro" id="IPR022790">
    <property type="entry name" value="GH26_dom"/>
</dbReference>
<keyword evidence="9" id="KW-1185">Reference proteome</keyword>
<dbReference type="EMBL" id="MWWZ01000005">
    <property type="protein sequence ID" value="OZG68593.1"/>
    <property type="molecule type" value="Genomic_DNA"/>
</dbReference>
<reference evidence="7 9" key="2">
    <citation type="submission" date="2020-10" db="EMBL/GenBank/DDBJ databases">
        <title>Genome sequencing of Bifidobacterium eulemuris_DSMZ_100216.</title>
        <authorList>
            <person name="Kim J."/>
        </authorList>
    </citation>
    <scope>NUCLEOTIDE SEQUENCE [LARGE SCALE GENOMIC DNA]</scope>
    <source>
        <strain evidence="7 9">DSM 100216</strain>
    </source>
</reference>
<evidence type="ECO:0000313" key="6">
    <source>
        <dbReference type="EMBL" id="OZG68593.1"/>
    </source>
</evidence>
<dbReference type="PANTHER" id="PTHR40079:SF4">
    <property type="entry name" value="GH26 DOMAIN-CONTAINING PROTEIN-RELATED"/>
    <property type="match status" value="1"/>
</dbReference>
<evidence type="ECO:0000256" key="3">
    <source>
        <dbReference type="ARBA" id="ARBA00023295"/>
    </source>
</evidence>
<reference evidence="6 8" key="1">
    <citation type="journal article" date="2017" name="BMC Genomics">
        <title>Comparative genomic and phylogenomic analyses of the Bifidobacteriaceae family.</title>
        <authorList>
            <person name="Lugli G.A."/>
            <person name="Milani C."/>
            <person name="Turroni F."/>
            <person name="Duranti S."/>
            <person name="Mancabelli L."/>
            <person name="Mangifesta M."/>
            <person name="Ferrario C."/>
            <person name="Modesto M."/>
            <person name="Mattarelli P."/>
            <person name="Jiri K."/>
            <person name="van Sinderen D."/>
            <person name="Ventura M."/>
        </authorList>
    </citation>
    <scope>NUCLEOTIDE SEQUENCE [LARGE SCALE GENOMIC DNA]</scope>
    <source>
        <strain evidence="6 8">DSM 100216</strain>
    </source>
</reference>
<dbReference type="GO" id="GO:0006080">
    <property type="term" value="P:substituted mannan metabolic process"/>
    <property type="evidence" value="ECO:0007669"/>
    <property type="project" value="InterPro"/>
</dbReference>